<evidence type="ECO:0000259" key="1">
    <source>
        <dbReference type="Pfam" id="PF00112"/>
    </source>
</evidence>
<dbReference type="GO" id="GO:0008234">
    <property type="term" value="F:cysteine-type peptidase activity"/>
    <property type="evidence" value="ECO:0007669"/>
    <property type="project" value="InterPro"/>
</dbReference>
<evidence type="ECO:0000313" key="3">
    <source>
        <dbReference type="Proteomes" id="UP000230066"/>
    </source>
</evidence>
<protein>
    <submittedName>
        <fullName evidence="2">Cathepsin L4</fullName>
    </submittedName>
</protein>
<dbReference type="InterPro" id="IPR000668">
    <property type="entry name" value="Peptidase_C1A_C"/>
</dbReference>
<accession>A0A4E0QT42</accession>
<name>A0A4E0QT42_FASHE</name>
<sequence length="66" mass="7248">MYLIPFQEGPCKYDSRLGVAKVNGFYFDHFGVESKLAHLVGDKGPAAVAVDVESDFLMYRGGIYAS</sequence>
<dbReference type="AlphaFoldDB" id="A0A4E0QT42"/>
<evidence type="ECO:0000313" key="2">
    <source>
        <dbReference type="EMBL" id="THD18185.1"/>
    </source>
</evidence>
<feature type="domain" description="Peptidase C1A papain C-terminal" evidence="1">
    <location>
        <begin position="9"/>
        <end position="65"/>
    </location>
</feature>
<dbReference type="Proteomes" id="UP000230066">
    <property type="component" value="Unassembled WGS sequence"/>
</dbReference>
<dbReference type="Gene3D" id="3.90.70.10">
    <property type="entry name" value="Cysteine proteinases"/>
    <property type="match status" value="1"/>
</dbReference>
<keyword evidence="3" id="KW-1185">Reference proteome</keyword>
<gene>
    <name evidence="2" type="ORF">D915_010695</name>
</gene>
<dbReference type="Pfam" id="PF00112">
    <property type="entry name" value="Peptidase_C1"/>
    <property type="match status" value="1"/>
</dbReference>
<comment type="caution">
    <text evidence="2">The sequence shown here is derived from an EMBL/GenBank/DDBJ whole genome shotgun (WGS) entry which is preliminary data.</text>
</comment>
<dbReference type="InterPro" id="IPR038765">
    <property type="entry name" value="Papain-like_cys_pep_sf"/>
</dbReference>
<organism evidence="2 3">
    <name type="scientific">Fasciola hepatica</name>
    <name type="common">Liver fluke</name>
    <dbReference type="NCBI Taxonomy" id="6192"/>
    <lineage>
        <taxon>Eukaryota</taxon>
        <taxon>Metazoa</taxon>
        <taxon>Spiralia</taxon>
        <taxon>Lophotrochozoa</taxon>
        <taxon>Platyhelminthes</taxon>
        <taxon>Trematoda</taxon>
        <taxon>Digenea</taxon>
        <taxon>Plagiorchiida</taxon>
        <taxon>Echinostomata</taxon>
        <taxon>Echinostomatoidea</taxon>
        <taxon>Fasciolidae</taxon>
        <taxon>Fasciola</taxon>
    </lineage>
</organism>
<proteinExistence type="predicted"/>
<dbReference type="SUPFAM" id="SSF54001">
    <property type="entry name" value="Cysteine proteinases"/>
    <property type="match status" value="1"/>
</dbReference>
<reference evidence="2" key="1">
    <citation type="submission" date="2019-03" db="EMBL/GenBank/DDBJ databases">
        <title>Improved annotation for the trematode Fasciola hepatica.</title>
        <authorList>
            <person name="Choi Y.-J."/>
            <person name="Martin J."/>
            <person name="Mitreva M."/>
        </authorList>
    </citation>
    <scope>NUCLEOTIDE SEQUENCE [LARGE SCALE GENOMIC DNA]</scope>
</reference>
<dbReference type="EMBL" id="JXXN02015766">
    <property type="protein sequence ID" value="THD18185.1"/>
    <property type="molecule type" value="Genomic_DNA"/>
</dbReference>
<dbReference type="GO" id="GO:0006508">
    <property type="term" value="P:proteolysis"/>
    <property type="evidence" value="ECO:0007669"/>
    <property type="project" value="InterPro"/>
</dbReference>